<evidence type="ECO:0000313" key="2">
    <source>
        <dbReference type="Proteomes" id="UP001449178"/>
    </source>
</evidence>
<organism evidence="1 2">
    <name type="scientific">Ignatzschineria larvae DSM 13226</name>
    <dbReference type="NCBI Taxonomy" id="1111732"/>
    <lineage>
        <taxon>Bacteria</taxon>
        <taxon>Pseudomonadati</taxon>
        <taxon>Pseudomonadota</taxon>
        <taxon>Gammaproteobacteria</taxon>
        <taxon>Cardiobacteriales</taxon>
        <taxon>Ignatzschineriaceae</taxon>
        <taxon>Ignatzschineria</taxon>
    </lineage>
</organism>
<dbReference type="EMBL" id="CP150637">
    <property type="protein sequence ID" value="WZW88210.1"/>
    <property type="molecule type" value="Genomic_DNA"/>
</dbReference>
<dbReference type="Proteomes" id="UP001449178">
    <property type="component" value="Chromosome"/>
</dbReference>
<accession>A0ABZ3C094</accession>
<gene>
    <name evidence="1" type="ORF">WMO13_02195</name>
</gene>
<keyword evidence="2" id="KW-1185">Reference proteome</keyword>
<name>A0ABZ3C094_9GAMM</name>
<sequence>MQPFKKILLSFTSNPLEAHYEPISISAALYNYIKQMSEKRFENAKAYNDFLVFCCDIGRLDIVFYFTRYVDHMSPLFQEYMIETPNIKRIYNFTDDEHLGELQTLSLHDLTDGIICRLKQTLLDLIGDQKEDSFYGNMIVSFYIALLLESSKMIFDRNQVIDIIAYFKNSHKTEQIRRNTCYLLLFDYVLKFNFYGFFRLPDCNFNHLTYLQHAIVDTPYIGGELRDILFEIFKNRIKQYNTLSRYSKKLKFAICISGSYRNHQDCLESIKENLIDPLDADVYIHTWDQMSYWTGYGGAPSVWRTFGRDAQQVLPEKYQINLERLTPFLPQVNTILRAPLTKSFDSALFEAIFRPKKMIVESEKAFTDSLINPDGFSRHRGTLNQIKMFWGIKQSFDLALANGKYDVVIRIRPDIKMVERITPDFFAGIKNNVFYSRVWPTTGIADAIFYGTDSVMYAFSRLVDEMMEFQELSPYKDYPKYDCHALLAAWVYESNFQLNNQYIPGFIEVNPKIPLPGLREAIESDIENLTDEQREELMPIIEYIKNNYCEHL</sequence>
<protein>
    <submittedName>
        <fullName evidence="1">Uncharacterized protein</fullName>
    </submittedName>
</protein>
<dbReference type="RefSeq" id="WP_026879690.1">
    <property type="nucleotide sequence ID" value="NZ_CP150637.1"/>
</dbReference>
<reference evidence="1 2" key="1">
    <citation type="submission" date="2024-03" db="EMBL/GenBank/DDBJ databases">
        <title>Complete Genome Sequence and Annotation of Ignatzschineria larvae DSM 13226.</title>
        <authorList>
            <person name="Cantrell E."/>
            <person name="Burcham Z.M."/>
        </authorList>
    </citation>
    <scope>NUCLEOTIDE SEQUENCE [LARGE SCALE GENOMIC DNA]</scope>
    <source>
        <strain evidence="1 2">DSM 13226</strain>
    </source>
</reference>
<proteinExistence type="predicted"/>
<evidence type="ECO:0000313" key="1">
    <source>
        <dbReference type="EMBL" id="WZW88210.1"/>
    </source>
</evidence>